<proteinExistence type="predicted"/>
<evidence type="ECO:0000313" key="2">
    <source>
        <dbReference type="EMBL" id="CAH3024209.1"/>
    </source>
</evidence>
<sequence>PALTSEKLEEFLEGRLRLISDLTEQLKQVLESISSLNTKYDTILVTLSQLGKDKTALVEENASLKTQQAKKSLNDLDQYTRRDCTEIRGIPLPEEPSEEDTNDIVIQLSEKIGVPMERNDISTSHRIPSAKHLMEPAIIVKFVGHKVRENFYLARKRLKSVSTADLRFSEANKIYINKSLTQKNKELFNDCLKFKKDHSYKFLWTNAGTIFLRRDADFP</sequence>
<dbReference type="InterPro" id="IPR057251">
    <property type="entry name" value="FP_C"/>
</dbReference>
<evidence type="ECO:0000313" key="3">
    <source>
        <dbReference type="Proteomes" id="UP001159427"/>
    </source>
</evidence>
<comment type="caution">
    <text evidence="2">The sequence shown here is derived from an EMBL/GenBank/DDBJ whole genome shotgun (WGS) entry which is preliminary data.</text>
</comment>
<gene>
    <name evidence="2" type="ORF">PEVE_00021986</name>
</gene>
<organism evidence="2 3">
    <name type="scientific">Porites evermanni</name>
    <dbReference type="NCBI Taxonomy" id="104178"/>
    <lineage>
        <taxon>Eukaryota</taxon>
        <taxon>Metazoa</taxon>
        <taxon>Cnidaria</taxon>
        <taxon>Anthozoa</taxon>
        <taxon>Hexacorallia</taxon>
        <taxon>Scleractinia</taxon>
        <taxon>Fungiina</taxon>
        <taxon>Poritidae</taxon>
        <taxon>Porites</taxon>
    </lineage>
</organism>
<evidence type="ECO:0000259" key="1">
    <source>
        <dbReference type="Pfam" id="PF25298"/>
    </source>
</evidence>
<protein>
    <recommendedName>
        <fullName evidence="1">FP protein C-terminal domain-containing protein</fullName>
    </recommendedName>
</protein>
<feature type="non-terminal residue" evidence="2">
    <location>
        <position position="1"/>
    </location>
</feature>
<dbReference type="Pfam" id="PF25298">
    <property type="entry name" value="Baculo_FP_2nd"/>
    <property type="match status" value="1"/>
</dbReference>
<dbReference type="Proteomes" id="UP001159427">
    <property type="component" value="Unassembled WGS sequence"/>
</dbReference>
<feature type="non-terminal residue" evidence="2">
    <location>
        <position position="219"/>
    </location>
</feature>
<dbReference type="EMBL" id="CALNXI010000294">
    <property type="protein sequence ID" value="CAH3024209.1"/>
    <property type="molecule type" value="Genomic_DNA"/>
</dbReference>
<name>A0ABN8M6B4_9CNID</name>
<reference evidence="2 3" key="1">
    <citation type="submission" date="2022-05" db="EMBL/GenBank/DDBJ databases">
        <authorList>
            <consortium name="Genoscope - CEA"/>
            <person name="William W."/>
        </authorList>
    </citation>
    <scope>NUCLEOTIDE SEQUENCE [LARGE SCALE GENOMIC DNA]</scope>
</reference>
<feature type="domain" description="FP protein C-terminal" evidence="1">
    <location>
        <begin position="181"/>
        <end position="215"/>
    </location>
</feature>
<keyword evidence="3" id="KW-1185">Reference proteome</keyword>
<accession>A0ABN8M6B4</accession>